<evidence type="ECO:0000259" key="1">
    <source>
        <dbReference type="Pfam" id="PF00931"/>
    </source>
</evidence>
<reference evidence="3" key="3">
    <citation type="submission" date="2020-12" db="UniProtKB">
        <authorList>
            <consortium name="EnsemblPlants"/>
        </authorList>
    </citation>
    <scope>IDENTIFICATION</scope>
</reference>
<dbReference type="Gramene" id="Pp3c19_2480V3.1">
    <property type="protein sequence ID" value="PAC:32940153.CDS.1"/>
    <property type="gene ID" value="Pp3c19_2480"/>
</dbReference>
<dbReference type="InterPro" id="IPR027417">
    <property type="entry name" value="P-loop_NTPase"/>
</dbReference>
<reference evidence="2 4" key="2">
    <citation type="journal article" date="2018" name="Plant J.">
        <title>The Physcomitrella patens chromosome-scale assembly reveals moss genome structure and evolution.</title>
        <authorList>
            <person name="Lang D."/>
            <person name="Ullrich K.K."/>
            <person name="Murat F."/>
            <person name="Fuchs J."/>
            <person name="Jenkins J."/>
            <person name="Haas F.B."/>
            <person name="Piednoel M."/>
            <person name="Gundlach H."/>
            <person name="Van Bel M."/>
            <person name="Meyberg R."/>
            <person name="Vives C."/>
            <person name="Morata J."/>
            <person name="Symeonidi A."/>
            <person name="Hiss M."/>
            <person name="Muchero W."/>
            <person name="Kamisugi Y."/>
            <person name="Saleh O."/>
            <person name="Blanc G."/>
            <person name="Decker E.L."/>
            <person name="van Gessel N."/>
            <person name="Grimwood J."/>
            <person name="Hayes R.D."/>
            <person name="Graham S.W."/>
            <person name="Gunter L.E."/>
            <person name="McDaniel S.F."/>
            <person name="Hoernstein S.N.W."/>
            <person name="Larsson A."/>
            <person name="Li F.W."/>
            <person name="Perroud P.F."/>
            <person name="Phillips J."/>
            <person name="Ranjan P."/>
            <person name="Rokshar D.S."/>
            <person name="Rothfels C.J."/>
            <person name="Schneider L."/>
            <person name="Shu S."/>
            <person name="Stevenson D.W."/>
            <person name="Thummler F."/>
            <person name="Tillich M."/>
            <person name="Villarreal Aguilar J.C."/>
            <person name="Widiez T."/>
            <person name="Wong G.K."/>
            <person name="Wymore A."/>
            <person name="Zhang Y."/>
            <person name="Zimmer A.D."/>
            <person name="Quatrano R.S."/>
            <person name="Mayer K.F.X."/>
            <person name="Goodstein D."/>
            <person name="Casacuberta J.M."/>
            <person name="Vandepoele K."/>
            <person name="Reski R."/>
            <person name="Cuming A.C."/>
            <person name="Tuskan G.A."/>
            <person name="Maumus F."/>
            <person name="Salse J."/>
            <person name="Schmutz J."/>
            <person name="Rensing S.A."/>
        </authorList>
    </citation>
    <scope>NUCLEOTIDE SEQUENCE [LARGE SCALE GENOMIC DNA]</scope>
    <source>
        <strain evidence="3 4">cv. Gransden 2004</strain>
    </source>
</reference>
<accession>A0A2K1IWV7</accession>
<name>A0A2K1IWV7_PHYPA</name>
<dbReference type="AlphaFoldDB" id="A0A2K1IWV7"/>
<dbReference type="EnsemblPlants" id="Pp3c19_2480V3.1">
    <property type="protein sequence ID" value="PAC:32940153.CDS.1"/>
    <property type="gene ID" value="Pp3c19_2480"/>
</dbReference>
<keyword evidence="4" id="KW-1185">Reference proteome</keyword>
<protein>
    <recommendedName>
        <fullName evidence="1">NB-ARC domain-containing protein</fullName>
    </recommendedName>
</protein>
<reference evidence="2 4" key="1">
    <citation type="journal article" date="2008" name="Science">
        <title>The Physcomitrella genome reveals evolutionary insights into the conquest of land by plants.</title>
        <authorList>
            <person name="Rensing S."/>
            <person name="Lang D."/>
            <person name="Zimmer A."/>
            <person name="Terry A."/>
            <person name="Salamov A."/>
            <person name="Shapiro H."/>
            <person name="Nishiyama T."/>
            <person name="Perroud P.-F."/>
            <person name="Lindquist E."/>
            <person name="Kamisugi Y."/>
            <person name="Tanahashi T."/>
            <person name="Sakakibara K."/>
            <person name="Fujita T."/>
            <person name="Oishi K."/>
            <person name="Shin-I T."/>
            <person name="Kuroki Y."/>
            <person name="Toyoda A."/>
            <person name="Suzuki Y."/>
            <person name="Hashimoto A."/>
            <person name="Yamaguchi K."/>
            <person name="Sugano A."/>
            <person name="Kohara Y."/>
            <person name="Fujiyama A."/>
            <person name="Anterola A."/>
            <person name="Aoki S."/>
            <person name="Ashton N."/>
            <person name="Barbazuk W.B."/>
            <person name="Barker E."/>
            <person name="Bennetzen J."/>
            <person name="Bezanilla M."/>
            <person name="Blankenship R."/>
            <person name="Cho S.H."/>
            <person name="Dutcher S."/>
            <person name="Estelle M."/>
            <person name="Fawcett J.A."/>
            <person name="Gundlach H."/>
            <person name="Hanada K."/>
            <person name="Heyl A."/>
            <person name="Hicks K.A."/>
            <person name="Hugh J."/>
            <person name="Lohr M."/>
            <person name="Mayer K."/>
            <person name="Melkozernov A."/>
            <person name="Murata T."/>
            <person name="Nelson D."/>
            <person name="Pils B."/>
            <person name="Prigge M."/>
            <person name="Reiss B."/>
            <person name="Renner T."/>
            <person name="Rombauts S."/>
            <person name="Rushton P."/>
            <person name="Sanderfoot A."/>
            <person name="Schween G."/>
            <person name="Shiu S.-H."/>
            <person name="Stueber K."/>
            <person name="Theodoulou F.L."/>
            <person name="Tu H."/>
            <person name="Van de Peer Y."/>
            <person name="Verrier P.J."/>
            <person name="Waters E."/>
            <person name="Wood A."/>
            <person name="Yang L."/>
            <person name="Cove D."/>
            <person name="Cuming A."/>
            <person name="Hasebe M."/>
            <person name="Lucas S."/>
            <person name="Mishler D.B."/>
            <person name="Reski R."/>
            <person name="Grigoriev I."/>
            <person name="Quatrano R.S."/>
            <person name="Boore J.L."/>
        </authorList>
    </citation>
    <scope>NUCLEOTIDE SEQUENCE [LARGE SCALE GENOMIC DNA]</scope>
    <source>
        <strain evidence="3 4">cv. Gransden 2004</strain>
    </source>
</reference>
<dbReference type="PaxDb" id="3218-PP1S109_51V6.1"/>
<proteinExistence type="predicted"/>
<dbReference type="GO" id="GO:0043531">
    <property type="term" value="F:ADP binding"/>
    <property type="evidence" value="ECO:0007669"/>
    <property type="project" value="InterPro"/>
</dbReference>
<dbReference type="Proteomes" id="UP000006727">
    <property type="component" value="Chromosome 19"/>
</dbReference>
<dbReference type="Gene3D" id="3.40.50.300">
    <property type="entry name" value="P-loop containing nucleotide triphosphate hydrolases"/>
    <property type="match status" value="1"/>
</dbReference>
<dbReference type="SUPFAM" id="SSF52540">
    <property type="entry name" value="P-loop containing nucleoside triphosphate hydrolases"/>
    <property type="match status" value="1"/>
</dbReference>
<dbReference type="InterPro" id="IPR002182">
    <property type="entry name" value="NB-ARC"/>
</dbReference>
<organism evidence="2">
    <name type="scientific">Physcomitrium patens</name>
    <name type="common">Spreading-leaved earth moss</name>
    <name type="synonym">Physcomitrella patens</name>
    <dbReference type="NCBI Taxonomy" id="3218"/>
    <lineage>
        <taxon>Eukaryota</taxon>
        <taxon>Viridiplantae</taxon>
        <taxon>Streptophyta</taxon>
        <taxon>Embryophyta</taxon>
        <taxon>Bryophyta</taxon>
        <taxon>Bryophytina</taxon>
        <taxon>Bryopsida</taxon>
        <taxon>Funariidae</taxon>
        <taxon>Funariales</taxon>
        <taxon>Funariaceae</taxon>
        <taxon>Physcomitrium</taxon>
    </lineage>
</organism>
<evidence type="ECO:0000313" key="3">
    <source>
        <dbReference type="EnsemblPlants" id="PAC:32940153.CDS.1"/>
    </source>
</evidence>
<evidence type="ECO:0000313" key="2">
    <source>
        <dbReference type="EMBL" id="PNR33767.1"/>
    </source>
</evidence>
<gene>
    <name evidence="2" type="ORF">PHYPA_023583</name>
</gene>
<dbReference type="Pfam" id="PF00931">
    <property type="entry name" value="NB-ARC"/>
    <property type="match status" value="1"/>
</dbReference>
<feature type="domain" description="NB-ARC" evidence="1">
    <location>
        <begin position="18"/>
        <end position="121"/>
    </location>
</feature>
<dbReference type="InParanoid" id="A0A2K1IWV7"/>
<sequence>MPRGVDSETVFGGDGNVEETNKLLLDQNTYMVGFWASSGAKKTLVAQRVFDDDAIRAHFTGGCFWFIVCRDLLVRSLFLDLKMKITGPSKIRGNIPIEDLATQLRNELKDKKNMLVDLDDV</sequence>
<evidence type="ECO:0000313" key="4">
    <source>
        <dbReference type="Proteomes" id="UP000006727"/>
    </source>
</evidence>
<dbReference type="EMBL" id="ABEU02000019">
    <property type="protein sequence ID" value="PNR33767.1"/>
    <property type="molecule type" value="Genomic_DNA"/>
</dbReference>